<dbReference type="EMBL" id="QUAK01000088">
    <property type="protein sequence ID" value="RFU85579.1"/>
    <property type="molecule type" value="Genomic_DNA"/>
</dbReference>
<protein>
    <submittedName>
        <fullName evidence="3">ATP-binding protein</fullName>
    </submittedName>
</protein>
<name>A0A372M450_9ACTN</name>
<dbReference type="InterPro" id="IPR003594">
    <property type="entry name" value="HATPase_dom"/>
</dbReference>
<evidence type="ECO:0000313" key="4">
    <source>
        <dbReference type="Proteomes" id="UP000263094"/>
    </source>
</evidence>
<organism evidence="3 4">
    <name type="scientific">Streptomyces triticagri</name>
    <dbReference type="NCBI Taxonomy" id="2293568"/>
    <lineage>
        <taxon>Bacteria</taxon>
        <taxon>Bacillati</taxon>
        <taxon>Actinomycetota</taxon>
        <taxon>Actinomycetes</taxon>
        <taxon>Kitasatosporales</taxon>
        <taxon>Streptomycetaceae</taxon>
        <taxon>Streptomyces</taxon>
    </lineage>
</organism>
<feature type="domain" description="Histidine kinase/HSP90-like ATPase" evidence="2">
    <location>
        <begin position="27"/>
        <end position="136"/>
    </location>
</feature>
<dbReference type="GO" id="GO:0005524">
    <property type="term" value="F:ATP binding"/>
    <property type="evidence" value="ECO:0007669"/>
    <property type="project" value="UniProtKB-KW"/>
</dbReference>
<keyword evidence="4" id="KW-1185">Reference proteome</keyword>
<sequence>MAMANRTKGPAPTVVTEWSGGYAPRGTSVREARARARLLLTVWRWSGDVEDAVLIVSELVTNAVRHAARPGRVLVLRLAVLEDGTLLVDVSDPVAGLGPTGAAAPECGRGLGIVRTLSSGVEWFLRPHAGKTVRARVPGSPLRD</sequence>
<dbReference type="CDD" id="cd16936">
    <property type="entry name" value="HATPase_RsbW-like"/>
    <property type="match status" value="1"/>
</dbReference>
<keyword evidence="1" id="KW-0418">Kinase</keyword>
<dbReference type="InterPro" id="IPR050267">
    <property type="entry name" value="Anti-sigma-factor_SerPK"/>
</dbReference>
<dbReference type="SUPFAM" id="SSF55874">
    <property type="entry name" value="ATPase domain of HSP90 chaperone/DNA topoisomerase II/histidine kinase"/>
    <property type="match status" value="1"/>
</dbReference>
<dbReference type="Gene3D" id="3.30.565.10">
    <property type="entry name" value="Histidine kinase-like ATPase, C-terminal domain"/>
    <property type="match status" value="1"/>
</dbReference>
<gene>
    <name evidence="3" type="ORF">DY218_16635</name>
</gene>
<keyword evidence="3" id="KW-0547">Nucleotide-binding</keyword>
<dbReference type="GO" id="GO:0004674">
    <property type="term" value="F:protein serine/threonine kinase activity"/>
    <property type="evidence" value="ECO:0007669"/>
    <property type="project" value="UniProtKB-KW"/>
</dbReference>
<dbReference type="PANTHER" id="PTHR35526">
    <property type="entry name" value="ANTI-SIGMA-F FACTOR RSBW-RELATED"/>
    <property type="match status" value="1"/>
</dbReference>
<dbReference type="Proteomes" id="UP000263094">
    <property type="component" value="Unassembled WGS sequence"/>
</dbReference>
<accession>A0A372M450</accession>
<proteinExistence type="predicted"/>
<evidence type="ECO:0000256" key="1">
    <source>
        <dbReference type="ARBA" id="ARBA00022527"/>
    </source>
</evidence>
<keyword evidence="1" id="KW-0808">Transferase</keyword>
<comment type="caution">
    <text evidence="3">The sequence shown here is derived from an EMBL/GenBank/DDBJ whole genome shotgun (WGS) entry which is preliminary data.</text>
</comment>
<keyword evidence="3" id="KW-0067">ATP-binding</keyword>
<reference evidence="3 4" key="1">
    <citation type="submission" date="2018-08" db="EMBL/GenBank/DDBJ databases">
        <title>Isolation, diversity and antifungal activity of Actinobacteria from wheat.</title>
        <authorList>
            <person name="Han C."/>
        </authorList>
    </citation>
    <scope>NUCLEOTIDE SEQUENCE [LARGE SCALE GENOMIC DNA]</scope>
    <source>
        <strain evidence="3 4">NEAU-YY421</strain>
    </source>
</reference>
<dbReference type="Pfam" id="PF13581">
    <property type="entry name" value="HATPase_c_2"/>
    <property type="match status" value="1"/>
</dbReference>
<dbReference type="InterPro" id="IPR036890">
    <property type="entry name" value="HATPase_C_sf"/>
</dbReference>
<evidence type="ECO:0000313" key="3">
    <source>
        <dbReference type="EMBL" id="RFU85579.1"/>
    </source>
</evidence>
<dbReference type="AlphaFoldDB" id="A0A372M450"/>
<dbReference type="OrthoDB" id="4324295at2"/>
<keyword evidence="1" id="KW-0723">Serine/threonine-protein kinase</keyword>
<dbReference type="PANTHER" id="PTHR35526:SF3">
    <property type="entry name" value="ANTI-SIGMA-F FACTOR RSBW"/>
    <property type="match status" value="1"/>
</dbReference>
<evidence type="ECO:0000259" key="2">
    <source>
        <dbReference type="Pfam" id="PF13581"/>
    </source>
</evidence>